<feature type="compositionally biased region" description="Polar residues" evidence="1">
    <location>
        <begin position="1"/>
        <end position="11"/>
    </location>
</feature>
<evidence type="ECO:0000313" key="2">
    <source>
        <dbReference type="EMBL" id="KAK7175954.1"/>
    </source>
</evidence>
<proteinExistence type="predicted"/>
<feature type="region of interest" description="Disordered" evidence="1">
    <location>
        <begin position="1"/>
        <end position="23"/>
    </location>
</feature>
<evidence type="ECO:0000313" key="3">
    <source>
        <dbReference type="Proteomes" id="UP001364617"/>
    </source>
</evidence>
<gene>
    <name evidence="2" type="ORF">R3I93_000269</name>
</gene>
<name>A0AAN9HHE6_9TELE</name>
<accession>A0AAN9HHE6</accession>
<sequence>MSGSKKTLSLEQNQPARNQQARQTVMPVDPANSSALHFPLCFLQLHQDQHLVGINKHLHPQQNAKIIQL</sequence>
<feature type="compositionally biased region" description="Low complexity" evidence="1">
    <location>
        <begin position="12"/>
        <end position="23"/>
    </location>
</feature>
<keyword evidence="3" id="KW-1185">Reference proteome</keyword>
<organism evidence="2 3">
    <name type="scientific">Phoxinus phoxinus</name>
    <name type="common">Eurasian minnow</name>
    <dbReference type="NCBI Taxonomy" id="58324"/>
    <lineage>
        <taxon>Eukaryota</taxon>
        <taxon>Metazoa</taxon>
        <taxon>Chordata</taxon>
        <taxon>Craniata</taxon>
        <taxon>Vertebrata</taxon>
        <taxon>Euteleostomi</taxon>
        <taxon>Actinopterygii</taxon>
        <taxon>Neopterygii</taxon>
        <taxon>Teleostei</taxon>
        <taxon>Ostariophysi</taxon>
        <taxon>Cypriniformes</taxon>
        <taxon>Leuciscidae</taxon>
        <taxon>Phoxininae</taxon>
        <taxon>Phoxinus</taxon>
    </lineage>
</organism>
<evidence type="ECO:0000256" key="1">
    <source>
        <dbReference type="SAM" id="MobiDB-lite"/>
    </source>
</evidence>
<reference evidence="2 3" key="1">
    <citation type="submission" date="2024-02" db="EMBL/GenBank/DDBJ databases">
        <title>Chromosome-level genome assembly of the Eurasian Minnow (Phoxinus phoxinus).</title>
        <authorList>
            <person name="Oriowo T.O."/>
            <person name="Martin S."/>
            <person name="Stange M."/>
            <person name="Chrysostomakis Y."/>
            <person name="Brown T."/>
            <person name="Winkler S."/>
            <person name="Kukowka S."/>
            <person name="Myers E.W."/>
            <person name="Bohne A."/>
        </authorList>
    </citation>
    <scope>NUCLEOTIDE SEQUENCE [LARGE SCALE GENOMIC DNA]</scope>
    <source>
        <strain evidence="2">ZFMK-TIS-60720</strain>
        <tissue evidence="2">Whole Organism</tissue>
    </source>
</reference>
<protein>
    <submittedName>
        <fullName evidence="2">Uncharacterized protein</fullName>
    </submittedName>
</protein>
<dbReference type="AlphaFoldDB" id="A0AAN9HHE6"/>
<dbReference type="EMBL" id="JAYKXH010000001">
    <property type="protein sequence ID" value="KAK7175954.1"/>
    <property type="molecule type" value="Genomic_DNA"/>
</dbReference>
<comment type="caution">
    <text evidence="2">The sequence shown here is derived from an EMBL/GenBank/DDBJ whole genome shotgun (WGS) entry which is preliminary data.</text>
</comment>
<dbReference type="Proteomes" id="UP001364617">
    <property type="component" value="Unassembled WGS sequence"/>
</dbReference>